<reference evidence="2" key="1">
    <citation type="submission" date="2020-03" db="EMBL/GenBank/DDBJ databases">
        <title>Roseovarius gahaiensis sp. nov., isolated from Gahai Saline Lake, China.</title>
        <authorList>
            <person name="Sun X."/>
        </authorList>
    </citation>
    <scope>NUCLEOTIDE SEQUENCE</scope>
    <source>
        <strain evidence="2">GH877</strain>
    </source>
</reference>
<comment type="caution">
    <text evidence="2">The sequence shown here is derived from an EMBL/GenBank/DDBJ whole genome shotgun (WGS) entry which is preliminary data.</text>
</comment>
<dbReference type="EMBL" id="JAAORB010000006">
    <property type="protein sequence ID" value="NHQ73860.1"/>
    <property type="molecule type" value="Genomic_DNA"/>
</dbReference>
<sequence length="56" mass="6142">MDIRSAPALDGTAFRPGRQLTFTATASNPRWEVGNRYSGRPEIGLGAAPPQRRFEP</sequence>
<evidence type="ECO:0000256" key="1">
    <source>
        <dbReference type="SAM" id="MobiDB-lite"/>
    </source>
</evidence>
<keyword evidence="3" id="KW-1185">Reference proteome</keyword>
<evidence type="ECO:0000313" key="3">
    <source>
        <dbReference type="Proteomes" id="UP000639775"/>
    </source>
</evidence>
<name>A0A967B9K2_9RHOB</name>
<gene>
    <name evidence="2" type="ORF">HAT86_05185</name>
</gene>
<feature type="region of interest" description="Disordered" evidence="1">
    <location>
        <begin position="33"/>
        <end position="56"/>
    </location>
</feature>
<proteinExistence type="predicted"/>
<protein>
    <submittedName>
        <fullName evidence="2">Uncharacterized protein</fullName>
    </submittedName>
</protein>
<accession>A0A967B9K2</accession>
<dbReference type="RefSeq" id="WP_167194122.1">
    <property type="nucleotide sequence ID" value="NZ_JAAORB010000006.1"/>
</dbReference>
<organism evidence="2 3">
    <name type="scientific">Roseovarius gahaiensis</name>
    <dbReference type="NCBI Taxonomy" id="2716691"/>
    <lineage>
        <taxon>Bacteria</taxon>
        <taxon>Pseudomonadati</taxon>
        <taxon>Pseudomonadota</taxon>
        <taxon>Alphaproteobacteria</taxon>
        <taxon>Rhodobacterales</taxon>
        <taxon>Roseobacteraceae</taxon>
        <taxon>Roseovarius</taxon>
    </lineage>
</organism>
<evidence type="ECO:0000313" key="2">
    <source>
        <dbReference type="EMBL" id="NHQ73860.1"/>
    </source>
</evidence>
<dbReference type="Proteomes" id="UP000639775">
    <property type="component" value="Unassembled WGS sequence"/>
</dbReference>
<dbReference type="AlphaFoldDB" id="A0A967B9K2"/>